<sequence>MSDHPGRRNRGRGRHRNRGSDTRFGGPARRVHDNSYPRHLPALSDRGDFSRVEAPVPANDLQPESSSERLKRLLEAKRNIELEIVNTEISRELQQFEMERDSRSSRRYDDGEVTRYGAGESYRPFNDRATPRRARTPERERRSPPPRDRVRSPPREPRDRPRSPPREPRERPRSPPREPRERLRSPPREPRDRPRSPPRGPRARSPLPRERARSPVIHENRYIPDRTPRRRSRSPFRPDRSRDRGREDDRGLAAADTWRRPQRSRSPVRRPSPRRSPIRRSSPPPRRFSPPRRDARDDRDRRNFASGDPRSLPQSHSFQTEVHATFRGHDRANPNNIPVSQSKRISQSPLTHGPLSSDYTHDYEGHSRRFDTPRAAYSVPGQRQGHNASRAPNLTSSQAFYAVENSRHRNPQSESSFHVHTSNVDIPYRGRSRSADRDRRDLRDRRSPPSRRVSPPGGRGGPFRRRSPSIDRRDDRYGSAQRRPSPPRESAVSSAYPSRDQSRRPSPLPTNTRRDDRSNPQSPISSRNHSRSPQRASLRERSPARPSMATTSTRSPPRGPAAFRPPPTGPRGDRAWRDTRDDRDTRNFSGRSVSAVSETPNRPTPPPNRQDATSPGAPPSGPRGYGAPRGGYGRGGRGNTWVAPGQGRNLSPGPNPASATTGSNNGPVPTGPRGHTPLSTSVPSTPTAQSKPFNPPKGPAAEKRQLSVFEKEVATMTPILAGGKMNIEDEAAMKGVLPEQLAHFKAAEDEADRIRKEMERNEEKTRAMMADFRRGQREGELYKLKTDLTEAAVAKSSGEGFTGSAF</sequence>
<feature type="compositionally biased region" description="Polar residues" evidence="1">
    <location>
        <begin position="312"/>
        <end position="322"/>
    </location>
</feature>
<feature type="compositionally biased region" description="Polar residues" evidence="1">
    <location>
        <begin position="384"/>
        <end position="399"/>
    </location>
</feature>
<feature type="compositionally biased region" description="Basic and acidic residues" evidence="1">
    <location>
        <begin position="433"/>
        <end position="447"/>
    </location>
</feature>
<dbReference type="Proteomes" id="UP001408356">
    <property type="component" value="Unassembled WGS sequence"/>
</dbReference>
<protein>
    <submittedName>
        <fullName evidence="2">CWF21 domain-containing protein</fullName>
    </submittedName>
</protein>
<accession>A0ABR2USD0</accession>
<feature type="compositionally biased region" description="Pro residues" evidence="1">
    <location>
        <begin position="557"/>
        <end position="569"/>
    </location>
</feature>
<feature type="compositionally biased region" description="Basic and acidic residues" evidence="1">
    <location>
        <begin position="236"/>
        <end position="251"/>
    </location>
</feature>
<feature type="region of interest" description="Disordered" evidence="1">
    <location>
        <begin position="1"/>
        <end position="68"/>
    </location>
</feature>
<feature type="compositionally biased region" description="Basic and acidic residues" evidence="1">
    <location>
        <begin position="97"/>
        <end position="113"/>
    </location>
</feature>
<feature type="compositionally biased region" description="Basic residues" evidence="1">
    <location>
        <begin position="260"/>
        <end position="278"/>
    </location>
</feature>
<feature type="compositionally biased region" description="Polar residues" evidence="1">
    <location>
        <begin position="412"/>
        <end position="424"/>
    </location>
</feature>
<feature type="compositionally biased region" description="Basic and acidic residues" evidence="1">
    <location>
        <begin position="571"/>
        <end position="586"/>
    </location>
</feature>
<dbReference type="EMBL" id="JARVKF010000397">
    <property type="protein sequence ID" value="KAK9417575.1"/>
    <property type="molecule type" value="Genomic_DNA"/>
</dbReference>
<proteinExistence type="predicted"/>
<feature type="compositionally biased region" description="Polar residues" evidence="1">
    <location>
        <begin position="519"/>
        <end position="535"/>
    </location>
</feature>
<feature type="compositionally biased region" description="Polar residues" evidence="1">
    <location>
        <begin position="333"/>
        <end position="350"/>
    </location>
</feature>
<feature type="compositionally biased region" description="Low complexity" evidence="1">
    <location>
        <begin position="676"/>
        <end position="687"/>
    </location>
</feature>
<keyword evidence="3" id="KW-1185">Reference proteome</keyword>
<feature type="compositionally biased region" description="Basic and acidic residues" evidence="1">
    <location>
        <begin position="359"/>
        <end position="372"/>
    </location>
</feature>
<feature type="compositionally biased region" description="Gly residues" evidence="1">
    <location>
        <begin position="623"/>
        <end position="638"/>
    </location>
</feature>
<feature type="compositionally biased region" description="Polar residues" evidence="1">
    <location>
        <begin position="587"/>
        <end position="598"/>
    </location>
</feature>
<gene>
    <name evidence="2" type="ORF">SUNI508_08726</name>
</gene>
<evidence type="ECO:0000256" key="1">
    <source>
        <dbReference type="SAM" id="MobiDB-lite"/>
    </source>
</evidence>
<reference evidence="2 3" key="1">
    <citation type="journal article" date="2024" name="J. Plant Pathol.">
        <title>Sequence and assembly of the genome of Seiridium unicorne, isolate CBS 538.82, causal agent of cypress canker disease.</title>
        <authorList>
            <person name="Scali E."/>
            <person name="Rocca G.D."/>
            <person name="Danti R."/>
            <person name="Garbelotto M."/>
            <person name="Barberini S."/>
            <person name="Baroncelli R."/>
            <person name="Emiliani G."/>
        </authorList>
    </citation>
    <scope>NUCLEOTIDE SEQUENCE [LARGE SCALE GENOMIC DNA]</scope>
    <source>
        <strain evidence="2 3">BM-138-508</strain>
    </source>
</reference>
<feature type="region of interest" description="Disordered" evidence="1">
    <location>
        <begin position="85"/>
        <end position="704"/>
    </location>
</feature>
<feature type="compositionally biased region" description="Basic and acidic residues" evidence="1">
    <location>
        <begin position="207"/>
        <end position="227"/>
    </location>
</feature>
<comment type="caution">
    <text evidence="2">The sequence shown here is derived from an EMBL/GenBank/DDBJ whole genome shotgun (WGS) entry which is preliminary data.</text>
</comment>
<organism evidence="2 3">
    <name type="scientific">Seiridium unicorne</name>
    <dbReference type="NCBI Taxonomy" id="138068"/>
    <lineage>
        <taxon>Eukaryota</taxon>
        <taxon>Fungi</taxon>
        <taxon>Dikarya</taxon>
        <taxon>Ascomycota</taxon>
        <taxon>Pezizomycotina</taxon>
        <taxon>Sordariomycetes</taxon>
        <taxon>Xylariomycetidae</taxon>
        <taxon>Amphisphaeriales</taxon>
        <taxon>Sporocadaceae</taxon>
        <taxon>Seiridium</taxon>
    </lineage>
</organism>
<feature type="compositionally biased region" description="Basic residues" evidence="1">
    <location>
        <begin position="7"/>
        <end position="17"/>
    </location>
</feature>
<feature type="compositionally biased region" description="Polar residues" evidence="1">
    <location>
        <begin position="657"/>
        <end position="667"/>
    </location>
</feature>
<evidence type="ECO:0000313" key="2">
    <source>
        <dbReference type="EMBL" id="KAK9417575.1"/>
    </source>
</evidence>
<feature type="compositionally biased region" description="Basic and acidic residues" evidence="1">
    <location>
        <begin position="125"/>
        <end position="195"/>
    </location>
</feature>
<name>A0ABR2USD0_9PEZI</name>
<evidence type="ECO:0000313" key="3">
    <source>
        <dbReference type="Proteomes" id="UP001408356"/>
    </source>
</evidence>
<feature type="compositionally biased region" description="Basic and acidic residues" evidence="1">
    <location>
        <begin position="468"/>
        <end position="477"/>
    </location>
</feature>
<feature type="compositionally biased region" description="Basic and acidic residues" evidence="1">
    <location>
        <begin position="291"/>
        <end position="303"/>
    </location>
</feature>